<dbReference type="Proteomes" id="UP000617426">
    <property type="component" value="Unassembled WGS sequence"/>
</dbReference>
<dbReference type="PRINTS" id="PR00625">
    <property type="entry name" value="JDOMAIN"/>
</dbReference>
<evidence type="ECO:0000256" key="9">
    <source>
        <dbReference type="ARBA" id="ARBA00061004"/>
    </source>
</evidence>
<keyword evidence="2 11" id="KW-0235">DNA replication</keyword>
<gene>
    <name evidence="11" type="primary">dnaJ</name>
    <name evidence="16" type="ORF">HD592_001529</name>
</gene>
<comment type="cofactor">
    <cofactor evidence="11">
        <name>Zn(2+)</name>
        <dbReference type="ChEBI" id="CHEBI:29105"/>
    </cofactor>
    <text evidence="11">Binds 2 Zn(2+) ions per monomer.</text>
</comment>
<dbReference type="NCBIfam" id="NF008035">
    <property type="entry name" value="PRK10767.1"/>
    <property type="match status" value="1"/>
</dbReference>
<dbReference type="Pfam" id="PF00684">
    <property type="entry name" value="DnaJ_CXXCXGXG"/>
    <property type="match status" value="1"/>
</dbReference>
<evidence type="ECO:0000313" key="17">
    <source>
        <dbReference type="Proteomes" id="UP000617426"/>
    </source>
</evidence>
<dbReference type="GO" id="GO:0042026">
    <property type="term" value="P:protein refolding"/>
    <property type="evidence" value="ECO:0007669"/>
    <property type="project" value="TreeGrafter"/>
</dbReference>
<evidence type="ECO:0000256" key="7">
    <source>
        <dbReference type="ARBA" id="ARBA00023016"/>
    </source>
</evidence>
<dbReference type="SUPFAM" id="SSF49493">
    <property type="entry name" value="HSP40/DnaJ peptide-binding domain"/>
    <property type="match status" value="2"/>
</dbReference>
<evidence type="ECO:0000256" key="6">
    <source>
        <dbReference type="ARBA" id="ARBA00022833"/>
    </source>
</evidence>
<comment type="caution">
    <text evidence="11">Lacks conserved residue(s) required for the propagation of feature annotation.</text>
</comment>
<evidence type="ECO:0000256" key="4">
    <source>
        <dbReference type="ARBA" id="ARBA00022737"/>
    </source>
</evidence>
<keyword evidence="3 11" id="KW-0479">Metal-binding</keyword>
<dbReference type="PANTHER" id="PTHR43096">
    <property type="entry name" value="DNAJ HOMOLOG 1, MITOCHONDRIAL-RELATED"/>
    <property type="match status" value="1"/>
</dbReference>
<accession>A0A923E7K0</accession>
<evidence type="ECO:0000256" key="5">
    <source>
        <dbReference type="ARBA" id="ARBA00022771"/>
    </source>
</evidence>
<protein>
    <recommendedName>
        <fullName evidence="10 11">Chaperone protein DnaJ</fullName>
    </recommendedName>
</protein>
<feature type="binding site" evidence="11">
    <location>
        <position position="141"/>
    </location>
    <ligand>
        <name>Zn(2+)</name>
        <dbReference type="ChEBI" id="CHEBI:29105"/>
        <label>1</label>
    </ligand>
</feature>
<evidence type="ECO:0000256" key="1">
    <source>
        <dbReference type="ARBA" id="ARBA00022490"/>
    </source>
</evidence>
<comment type="function">
    <text evidence="11">Participates actively in the response to hyperosmotic and heat shock by preventing the aggregation of stress-denatured proteins and by disaggregating proteins, also in an autonomous, DnaK-independent fashion. Unfolded proteins bind initially to DnaJ; upon interaction with the DnaJ-bound protein, DnaK hydrolyzes its bound ATP, resulting in the formation of a stable complex. GrpE releases ADP from DnaK; ATP binding to DnaK triggers the release of the substrate protein, thus completing the reaction cycle. Several rounds of ATP-dependent interactions between DnaJ, DnaK and GrpE are required for fully efficient folding. Also involved, together with DnaK and GrpE, in the DNA replication of plasmids through activation of initiation proteins.</text>
</comment>
<dbReference type="GO" id="GO:0051082">
    <property type="term" value="F:unfolded protein binding"/>
    <property type="evidence" value="ECO:0007669"/>
    <property type="project" value="UniProtKB-UniRule"/>
</dbReference>
<evidence type="ECO:0000259" key="15">
    <source>
        <dbReference type="PROSITE" id="PS51188"/>
    </source>
</evidence>
<dbReference type="AlphaFoldDB" id="A0A923E7K0"/>
<keyword evidence="8 11" id="KW-0143">Chaperone</keyword>
<feature type="binding site" evidence="11">
    <location>
        <position position="138"/>
    </location>
    <ligand>
        <name>Zn(2+)</name>
        <dbReference type="ChEBI" id="CHEBI:29105"/>
        <label>1</label>
    </ligand>
</feature>
<dbReference type="HAMAP" id="MF_01152">
    <property type="entry name" value="DnaJ"/>
    <property type="match status" value="1"/>
</dbReference>
<keyword evidence="4 11" id="KW-0677">Repeat</keyword>
<dbReference type="SUPFAM" id="SSF46565">
    <property type="entry name" value="Chaperone J-domain"/>
    <property type="match status" value="1"/>
</dbReference>
<dbReference type="Gene3D" id="2.60.260.20">
    <property type="entry name" value="Urease metallochaperone UreE, N-terminal domain"/>
    <property type="match status" value="2"/>
</dbReference>
<dbReference type="GO" id="GO:0009408">
    <property type="term" value="P:response to heat"/>
    <property type="evidence" value="ECO:0007669"/>
    <property type="project" value="InterPro"/>
</dbReference>
<feature type="binding site" evidence="11">
    <location>
        <position position="198"/>
    </location>
    <ligand>
        <name>Zn(2+)</name>
        <dbReference type="ChEBI" id="CHEBI:29105"/>
        <label>1</label>
    </ligand>
</feature>
<dbReference type="InterPro" id="IPR018253">
    <property type="entry name" value="DnaJ_domain_CS"/>
</dbReference>
<dbReference type="Pfam" id="PF00226">
    <property type="entry name" value="DnaJ"/>
    <property type="match status" value="1"/>
</dbReference>
<evidence type="ECO:0000256" key="13">
    <source>
        <dbReference type="SAM" id="MobiDB-lite"/>
    </source>
</evidence>
<dbReference type="GO" id="GO:0006260">
    <property type="term" value="P:DNA replication"/>
    <property type="evidence" value="ECO:0007669"/>
    <property type="project" value="UniProtKB-KW"/>
</dbReference>
<keyword evidence="7 11" id="KW-0346">Stress response</keyword>
<keyword evidence="17" id="KW-1185">Reference proteome</keyword>
<dbReference type="GO" id="GO:0005737">
    <property type="term" value="C:cytoplasm"/>
    <property type="evidence" value="ECO:0007669"/>
    <property type="project" value="UniProtKB-SubCell"/>
</dbReference>
<dbReference type="InterPro" id="IPR008971">
    <property type="entry name" value="HSP40/DnaJ_pept-bd"/>
</dbReference>
<reference evidence="16" key="1">
    <citation type="submission" date="2020-08" db="EMBL/GenBank/DDBJ databases">
        <title>Sequencing the genomes of 1000 actinobacteria strains.</title>
        <authorList>
            <person name="Klenk H.-P."/>
        </authorList>
    </citation>
    <scope>NUCLEOTIDE SEQUENCE</scope>
    <source>
        <strain evidence="16">DSM 10695</strain>
    </source>
</reference>
<dbReference type="SUPFAM" id="SSF57938">
    <property type="entry name" value="DnaJ/Hsp40 cysteine-rich domain"/>
    <property type="match status" value="1"/>
</dbReference>
<feature type="binding site" evidence="11">
    <location>
        <position position="181"/>
    </location>
    <ligand>
        <name>Zn(2+)</name>
        <dbReference type="ChEBI" id="CHEBI:29105"/>
        <label>2</label>
    </ligand>
</feature>
<keyword evidence="6 11" id="KW-0862">Zinc</keyword>
<dbReference type="GO" id="GO:0005524">
    <property type="term" value="F:ATP binding"/>
    <property type="evidence" value="ECO:0007669"/>
    <property type="project" value="InterPro"/>
</dbReference>
<comment type="domain">
    <text evidence="11">The J domain is necessary and sufficient to stimulate DnaK ATPase activity. Zinc center 1 plays an important role in the autonomous, DnaK-independent chaperone activity of DnaJ. Zinc center 2 is essential for interaction with DnaK and for DnaJ activity.</text>
</comment>
<name>A0A923E7K0_9ACTO</name>
<dbReference type="RefSeq" id="WP_184453057.1">
    <property type="nucleotide sequence ID" value="NZ_JACHMK010000001.1"/>
</dbReference>
<dbReference type="EMBL" id="JACHMK010000001">
    <property type="protein sequence ID" value="MBB6334964.1"/>
    <property type="molecule type" value="Genomic_DNA"/>
</dbReference>
<comment type="subunit">
    <text evidence="11">Homodimer.</text>
</comment>
<dbReference type="PROSITE" id="PS51188">
    <property type="entry name" value="ZF_CR"/>
    <property type="match status" value="1"/>
</dbReference>
<evidence type="ECO:0000256" key="11">
    <source>
        <dbReference type="HAMAP-Rule" id="MF_01152"/>
    </source>
</evidence>
<dbReference type="SMART" id="SM00271">
    <property type="entry name" value="DnaJ"/>
    <property type="match status" value="1"/>
</dbReference>
<dbReference type="FunFam" id="2.60.260.20:FF:000005">
    <property type="entry name" value="Chaperone protein dnaJ 1, mitochondrial"/>
    <property type="match status" value="1"/>
</dbReference>
<evidence type="ECO:0000259" key="14">
    <source>
        <dbReference type="PROSITE" id="PS50076"/>
    </source>
</evidence>
<dbReference type="GO" id="GO:0008270">
    <property type="term" value="F:zinc ion binding"/>
    <property type="evidence" value="ECO:0007669"/>
    <property type="project" value="UniProtKB-UniRule"/>
</dbReference>
<dbReference type="Gene3D" id="2.10.230.10">
    <property type="entry name" value="Heat shock protein DnaJ, cysteine-rich domain"/>
    <property type="match status" value="1"/>
</dbReference>
<proteinExistence type="inferred from homology"/>
<dbReference type="InterPro" id="IPR036869">
    <property type="entry name" value="J_dom_sf"/>
</dbReference>
<dbReference type="InterPro" id="IPR001623">
    <property type="entry name" value="DnaJ_domain"/>
</dbReference>
<feature type="binding site" evidence="11">
    <location>
        <position position="184"/>
    </location>
    <ligand>
        <name>Zn(2+)</name>
        <dbReference type="ChEBI" id="CHEBI:29105"/>
        <label>2</label>
    </ligand>
</feature>
<comment type="caution">
    <text evidence="16">The sequence shown here is derived from an EMBL/GenBank/DDBJ whole genome shotgun (WGS) entry which is preliminary data.</text>
</comment>
<dbReference type="CDD" id="cd06257">
    <property type="entry name" value="DnaJ"/>
    <property type="match status" value="1"/>
</dbReference>
<feature type="domain" description="CR-type" evidence="15">
    <location>
        <begin position="125"/>
        <end position="207"/>
    </location>
</feature>
<feature type="binding site" evidence="11">
    <location>
        <position position="195"/>
    </location>
    <ligand>
        <name>Zn(2+)</name>
        <dbReference type="ChEBI" id="CHEBI:29105"/>
        <label>1</label>
    </ligand>
</feature>
<dbReference type="GO" id="GO:0031072">
    <property type="term" value="F:heat shock protein binding"/>
    <property type="evidence" value="ECO:0007669"/>
    <property type="project" value="InterPro"/>
</dbReference>
<dbReference type="CDD" id="cd10719">
    <property type="entry name" value="DnaJ_zf"/>
    <property type="match status" value="1"/>
</dbReference>
<comment type="similarity">
    <text evidence="9 11">Belongs to the DnaJ family.</text>
</comment>
<dbReference type="PANTHER" id="PTHR43096:SF48">
    <property type="entry name" value="CHAPERONE PROTEIN DNAJ"/>
    <property type="match status" value="1"/>
</dbReference>
<evidence type="ECO:0000313" key="16">
    <source>
        <dbReference type="EMBL" id="MBB6334964.1"/>
    </source>
</evidence>
<dbReference type="CDD" id="cd10747">
    <property type="entry name" value="DnaJ_C"/>
    <property type="match status" value="1"/>
</dbReference>
<dbReference type="Gene3D" id="1.10.287.110">
    <property type="entry name" value="DnaJ domain"/>
    <property type="match status" value="1"/>
</dbReference>
<evidence type="ECO:0000256" key="8">
    <source>
        <dbReference type="ARBA" id="ARBA00023186"/>
    </source>
</evidence>
<keyword evidence="5 11" id="KW-0863">Zinc-finger</keyword>
<organism evidence="16 17">
    <name type="scientific">Schaalia hyovaginalis</name>
    <dbReference type="NCBI Taxonomy" id="29316"/>
    <lineage>
        <taxon>Bacteria</taxon>
        <taxon>Bacillati</taxon>
        <taxon>Actinomycetota</taxon>
        <taxon>Actinomycetes</taxon>
        <taxon>Actinomycetales</taxon>
        <taxon>Actinomycetaceae</taxon>
        <taxon>Schaalia</taxon>
    </lineage>
</organism>
<dbReference type="InterPro" id="IPR001305">
    <property type="entry name" value="HSP_DnaJ_Cys-rich_dom"/>
</dbReference>
<evidence type="ECO:0000256" key="10">
    <source>
        <dbReference type="ARBA" id="ARBA00067609"/>
    </source>
</evidence>
<dbReference type="FunFam" id="2.10.230.10:FF:000002">
    <property type="entry name" value="Molecular chaperone DnaJ"/>
    <property type="match status" value="1"/>
</dbReference>
<dbReference type="PROSITE" id="PS00636">
    <property type="entry name" value="DNAJ_1"/>
    <property type="match status" value="1"/>
</dbReference>
<dbReference type="InterPro" id="IPR012724">
    <property type="entry name" value="DnaJ"/>
</dbReference>
<dbReference type="PROSITE" id="PS50076">
    <property type="entry name" value="DNAJ_2"/>
    <property type="match status" value="1"/>
</dbReference>
<comment type="subcellular location">
    <subcellularLocation>
        <location evidence="11">Cytoplasm</location>
    </subcellularLocation>
</comment>
<evidence type="ECO:0000256" key="3">
    <source>
        <dbReference type="ARBA" id="ARBA00022723"/>
    </source>
</evidence>
<keyword evidence="1 11" id="KW-0963">Cytoplasm</keyword>
<evidence type="ECO:0000256" key="2">
    <source>
        <dbReference type="ARBA" id="ARBA00022705"/>
    </source>
</evidence>
<dbReference type="InterPro" id="IPR036410">
    <property type="entry name" value="HSP_DnaJ_Cys-rich_dom_sf"/>
</dbReference>
<feature type="region of interest" description="Disordered" evidence="13">
    <location>
        <begin position="348"/>
        <end position="371"/>
    </location>
</feature>
<dbReference type="Pfam" id="PF01556">
    <property type="entry name" value="DnaJ_C"/>
    <property type="match status" value="1"/>
</dbReference>
<feature type="binding site" evidence="11">
    <location>
        <position position="158"/>
    </location>
    <ligand>
        <name>Zn(2+)</name>
        <dbReference type="ChEBI" id="CHEBI:29105"/>
        <label>2</label>
    </ligand>
</feature>
<evidence type="ECO:0000256" key="12">
    <source>
        <dbReference type="PROSITE-ProRule" id="PRU00546"/>
    </source>
</evidence>
<sequence>MNDYYEVLGVARTASQDEIKKAYRKKARQLHPDYAGPESEEAFKELSVAYETLSDPEKRQMYDIGGPDALRGGGGAPFTGGGFSDFFDAMFSGFSGASQGPASRTRRGADQLIGLDITLEEAAFGAKKSVSFGTYAICSTCSGSMCEPGTRPVVCQTCSGTGSVTRIQNTMFGRMKSQGPCQTCQGYGTIIEKPCHECSGQGRVRTRRTLSIDVPVGVDEGARIRVMGEAEVGPGGGPQGDLYLEVHELRHEVFDRRGDDLHAWITIPMTTAALGTEFELTTLDGPKAVRIEAGTQPNADIVLRGLGVGRLQRPGRGDLHVHIDVAIPTKLDERSRELLEELASLRKETRVEPKRREQGVFGKLKEKLTGQ</sequence>
<feature type="binding site" evidence="11">
    <location>
        <position position="155"/>
    </location>
    <ligand>
        <name>Zn(2+)</name>
        <dbReference type="ChEBI" id="CHEBI:29105"/>
        <label>2</label>
    </ligand>
</feature>
<feature type="zinc finger region" description="CR-type" evidence="12">
    <location>
        <begin position="125"/>
        <end position="207"/>
    </location>
</feature>
<dbReference type="InterPro" id="IPR002939">
    <property type="entry name" value="DnaJ_C"/>
</dbReference>
<feature type="domain" description="J" evidence="14">
    <location>
        <begin position="3"/>
        <end position="66"/>
    </location>
</feature>